<gene>
    <name evidence="3" type="ORF">E5982_06535</name>
</gene>
<accession>A0A4T9TAF6</accession>
<evidence type="ECO:0000313" key="3">
    <source>
        <dbReference type="EMBL" id="TJW10215.1"/>
    </source>
</evidence>
<organism evidence="3 4">
    <name type="scientific">Parvibacter caecicola</name>
    <dbReference type="NCBI Taxonomy" id="747645"/>
    <lineage>
        <taxon>Bacteria</taxon>
        <taxon>Bacillati</taxon>
        <taxon>Actinomycetota</taxon>
        <taxon>Coriobacteriia</taxon>
        <taxon>Coriobacteriales</taxon>
        <taxon>Coriobacteriaceae</taxon>
        <taxon>Parvibacter</taxon>
    </lineage>
</organism>
<dbReference type="EMBL" id="SSTM01000004">
    <property type="protein sequence ID" value="TJW10215.1"/>
    <property type="molecule type" value="Genomic_DNA"/>
</dbReference>
<evidence type="ECO:0000256" key="1">
    <source>
        <dbReference type="ARBA" id="ARBA00022801"/>
    </source>
</evidence>
<dbReference type="InterPro" id="IPR041796">
    <property type="entry name" value="Mre11_N"/>
</dbReference>
<keyword evidence="4" id="KW-1185">Reference proteome</keyword>
<reference evidence="3 4" key="1">
    <citation type="submission" date="2019-04" db="EMBL/GenBank/DDBJ databases">
        <title>Microbes associate with the intestines of laboratory mice.</title>
        <authorList>
            <person name="Navarre W."/>
            <person name="Wong E."/>
            <person name="Huang K.C."/>
            <person name="Tropini C."/>
            <person name="Ng K."/>
            <person name="Yu B."/>
        </authorList>
    </citation>
    <scope>NUCLEOTIDE SEQUENCE [LARGE SCALE GENOMIC DNA]</scope>
    <source>
        <strain evidence="3 4">NM48_B13</strain>
    </source>
</reference>
<dbReference type="InterPro" id="IPR050535">
    <property type="entry name" value="DNA_Repair-Maintenance_Comp"/>
</dbReference>
<proteinExistence type="predicted"/>
<name>A0A4T9TAF6_9ACTN</name>
<dbReference type="GO" id="GO:0004527">
    <property type="term" value="F:exonuclease activity"/>
    <property type="evidence" value="ECO:0007669"/>
    <property type="project" value="UniProtKB-KW"/>
</dbReference>
<dbReference type="OrthoDB" id="9773856at2"/>
<dbReference type="PANTHER" id="PTHR30337">
    <property type="entry name" value="COMPONENT OF ATP-DEPENDENT DSDNA EXONUCLEASE"/>
    <property type="match status" value="1"/>
</dbReference>
<evidence type="ECO:0000313" key="4">
    <source>
        <dbReference type="Proteomes" id="UP000309454"/>
    </source>
</evidence>
<keyword evidence="1" id="KW-0378">Hydrolase</keyword>
<comment type="caution">
    <text evidence="3">The sequence shown here is derived from an EMBL/GenBank/DDBJ whole genome shotgun (WGS) entry which is preliminary data.</text>
</comment>
<dbReference type="AlphaFoldDB" id="A0A4T9TAF6"/>
<dbReference type="PANTHER" id="PTHR30337:SF7">
    <property type="entry name" value="PHOSPHOESTERASE"/>
    <property type="match status" value="1"/>
</dbReference>
<dbReference type="SUPFAM" id="SSF56300">
    <property type="entry name" value="Metallo-dependent phosphatases"/>
    <property type="match status" value="1"/>
</dbReference>
<protein>
    <submittedName>
        <fullName evidence="3">DNA repair exonuclease</fullName>
    </submittedName>
</protein>
<dbReference type="RefSeq" id="WP_136845870.1">
    <property type="nucleotide sequence ID" value="NZ_SSTM01000004.1"/>
</dbReference>
<dbReference type="CDD" id="cd00840">
    <property type="entry name" value="MPP_Mre11_N"/>
    <property type="match status" value="1"/>
</dbReference>
<dbReference type="InterPro" id="IPR029052">
    <property type="entry name" value="Metallo-depent_PP-like"/>
</dbReference>
<dbReference type="Pfam" id="PF00149">
    <property type="entry name" value="Metallophos"/>
    <property type="match status" value="1"/>
</dbReference>
<dbReference type="InterPro" id="IPR004843">
    <property type="entry name" value="Calcineurin-like_PHP"/>
</dbReference>
<feature type="domain" description="Calcineurin-like phosphoesterase" evidence="2">
    <location>
        <begin position="6"/>
        <end position="214"/>
    </location>
</feature>
<dbReference type="Gene3D" id="3.60.21.10">
    <property type="match status" value="1"/>
</dbReference>
<keyword evidence="3" id="KW-0269">Exonuclease</keyword>
<keyword evidence="3" id="KW-0540">Nuclease</keyword>
<evidence type="ECO:0000259" key="2">
    <source>
        <dbReference type="Pfam" id="PF00149"/>
    </source>
</evidence>
<dbReference type="Proteomes" id="UP000309454">
    <property type="component" value="Unassembled WGS sequence"/>
</dbReference>
<sequence>MAEKLTFLHAADLHLGAPFRGLRGLSPQWADRLAEAIGQAYNQVIDLAVERAVDFVIIAGDIFDQARASYADYARFFEGCWRLDAAGIPLYLCTGNHDPYTAWRRDYGELPASSYLFSPEKPDFTLYRRDGRPLCVLGGRSYYNRVWSGDDDIAWGLTRRAADEALGPVGAQAPFGVGVLHTGLHLDPVKAPANPLELRHAGFDYWALGHIHMPWRDSETDPKLVFPGCIQGRDIRETGKRGVFLVTLEEGAPNRAEFVPTAQVDWELLQVDISECRALPDVVQTVMRRLFAVNGRACCEQMVTRITLTGTTPLHEVLRRPGLLEDLRLQLNDSYGDFFCDALLDATVLPIQKDVLREEGLFPAALLSASESLQADRAGQVAYLQEEFLRCGLPMPGEAINSIDELAQQAENLVLDLLVAEEGR</sequence>